<gene>
    <name evidence="2" type="ORF">R5R35_013284</name>
</gene>
<comment type="caution">
    <text evidence="2">The sequence shown here is derived from an EMBL/GenBank/DDBJ whole genome shotgun (WGS) entry which is preliminary data.</text>
</comment>
<protein>
    <submittedName>
        <fullName evidence="2">Uncharacterized protein</fullName>
    </submittedName>
</protein>
<accession>A0AAN9W0U2</accession>
<feature type="region of interest" description="Disordered" evidence="1">
    <location>
        <begin position="1"/>
        <end position="50"/>
    </location>
</feature>
<sequence length="71" mass="7261">MRDRAPTVDGGGDGASGGGTPTSAPVPSAAAATELSQEAAERRSLKSGHARTHAIVINLDDRSRFTEEVTV</sequence>
<evidence type="ECO:0000313" key="2">
    <source>
        <dbReference type="EMBL" id="KAK7873756.1"/>
    </source>
</evidence>
<evidence type="ECO:0000256" key="1">
    <source>
        <dbReference type="SAM" id="MobiDB-lite"/>
    </source>
</evidence>
<evidence type="ECO:0000313" key="3">
    <source>
        <dbReference type="Proteomes" id="UP001378592"/>
    </source>
</evidence>
<reference evidence="2 3" key="1">
    <citation type="submission" date="2024-03" db="EMBL/GenBank/DDBJ databases">
        <title>The genome assembly and annotation of the cricket Gryllus longicercus Weissman &amp; Gray.</title>
        <authorList>
            <person name="Szrajer S."/>
            <person name="Gray D."/>
            <person name="Ylla G."/>
        </authorList>
    </citation>
    <scope>NUCLEOTIDE SEQUENCE [LARGE SCALE GENOMIC DNA]</scope>
    <source>
        <strain evidence="2">DAG 2021-001</strain>
        <tissue evidence="2">Whole body minus gut</tissue>
    </source>
</reference>
<keyword evidence="3" id="KW-1185">Reference proteome</keyword>
<dbReference type="EMBL" id="JAZDUA010000010">
    <property type="protein sequence ID" value="KAK7873756.1"/>
    <property type="molecule type" value="Genomic_DNA"/>
</dbReference>
<feature type="compositionally biased region" description="Low complexity" evidence="1">
    <location>
        <begin position="21"/>
        <end position="38"/>
    </location>
</feature>
<feature type="compositionally biased region" description="Gly residues" evidence="1">
    <location>
        <begin position="9"/>
        <end position="20"/>
    </location>
</feature>
<organism evidence="2 3">
    <name type="scientific">Gryllus longicercus</name>
    <dbReference type="NCBI Taxonomy" id="2509291"/>
    <lineage>
        <taxon>Eukaryota</taxon>
        <taxon>Metazoa</taxon>
        <taxon>Ecdysozoa</taxon>
        <taxon>Arthropoda</taxon>
        <taxon>Hexapoda</taxon>
        <taxon>Insecta</taxon>
        <taxon>Pterygota</taxon>
        <taxon>Neoptera</taxon>
        <taxon>Polyneoptera</taxon>
        <taxon>Orthoptera</taxon>
        <taxon>Ensifera</taxon>
        <taxon>Gryllidea</taxon>
        <taxon>Grylloidea</taxon>
        <taxon>Gryllidae</taxon>
        <taxon>Gryllinae</taxon>
        <taxon>Gryllus</taxon>
    </lineage>
</organism>
<proteinExistence type="predicted"/>
<name>A0AAN9W0U2_9ORTH</name>
<dbReference type="AlphaFoldDB" id="A0AAN9W0U2"/>
<dbReference type="Proteomes" id="UP001378592">
    <property type="component" value="Unassembled WGS sequence"/>
</dbReference>